<dbReference type="AlphaFoldDB" id="A0A0C9X2E4"/>
<evidence type="ECO:0000256" key="3">
    <source>
        <dbReference type="ARBA" id="ARBA00009077"/>
    </source>
</evidence>
<organism evidence="9 10">
    <name type="scientific">Laccaria amethystina LaAM-08-1</name>
    <dbReference type="NCBI Taxonomy" id="1095629"/>
    <lineage>
        <taxon>Eukaryota</taxon>
        <taxon>Fungi</taxon>
        <taxon>Dikarya</taxon>
        <taxon>Basidiomycota</taxon>
        <taxon>Agaricomycotina</taxon>
        <taxon>Agaricomycetes</taxon>
        <taxon>Agaricomycetidae</taxon>
        <taxon>Agaricales</taxon>
        <taxon>Agaricineae</taxon>
        <taxon>Hydnangiaceae</taxon>
        <taxon>Laccaria</taxon>
    </lineage>
</organism>
<dbReference type="HOGENOM" id="CLU_1768388_0_0_1"/>
<proteinExistence type="inferred from homology"/>
<keyword evidence="5 8" id="KW-0663">Pyridoxal phosphate</keyword>
<reference evidence="9 10" key="1">
    <citation type="submission" date="2014-04" db="EMBL/GenBank/DDBJ databases">
        <authorList>
            <consortium name="DOE Joint Genome Institute"/>
            <person name="Kuo A."/>
            <person name="Kohler A."/>
            <person name="Nagy L.G."/>
            <person name="Floudas D."/>
            <person name="Copeland A."/>
            <person name="Barry K.W."/>
            <person name="Cichocki N."/>
            <person name="Veneault-Fourrey C."/>
            <person name="LaButti K."/>
            <person name="Lindquist E.A."/>
            <person name="Lipzen A."/>
            <person name="Lundell T."/>
            <person name="Morin E."/>
            <person name="Murat C."/>
            <person name="Sun H."/>
            <person name="Tunlid A."/>
            <person name="Henrissat B."/>
            <person name="Grigoriev I.V."/>
            <person name="Hibbett D.S."/>
            <person name="Martin F."/>
            <person name="Nordberg H.P."/>
            <person name="Cantor M.N."/>
            <person name="Hua S.X."/>
        </authorList>
    </citation>
    <scope>NUCLEOTIDE SEQUENCE [LARGE SCALE GENOMIC DNA]</scope>
    <source>
        <strain evidence="9 10">LaAM-08-1</strain>
    </source>
</reference>
<dbReference type="PANTHER" id="PTHR11808:SF15">
    <property type="entry name" value="CYSTATHIONINE GAMMA-LYASE"/>
    <property type="match status" value="1"/>
</dbReference>
<gene>
    <name evidence="9" type="ORF">K443DRAFT_329776</name>
</gene>
<dbReference type="PANTHER" id="PTHR11808">
    <property type="entry name" value="TRANS-SULFURATION ENZYME FAMILY MEMBER"/>
    <property type="match status" value="1"/>
</dbReference>
<evidence type="ECO:0000256" key="7">
    <source>
        <dbReference type="ARBA" id="ARBA00029853"/>
    </source>
</evidence>
<dbReference type="Proteomes" id="UP000054477">
    <property type="component" value="Unassembled WGS sequence"/>
</dbReference>
<dbReference type="GO" id="GO:0005737">
    <property type="term" value="C:cytoplasm"/>
    <property type="evidence" value="ECO:0007669"/>
    <property type="project" value="TreeGrafter"/>
</dbReference>
<comment type="pathway">
    <text evidence="2">Amino-acid biosynthesis; L-cysteine biosynthesis; L-cysteine from L-homocysteine and L-serine: step 2/2.</text>
</comment>
<evidence type="ECO:0000256" key="1">
    <source>
        <dbReference type="ARBA" id="ARBA00001933"/>
    </source>
</evidence>
<name>A0A0C9X2E4_9AGAR</name>
<dbReference type="EMBL" id="KN838758">
    <property type="protein sequence ID" value="KIJ95388.1"/>
    <property type="molecule type" value="Genomic_DNA"/>
</dbReference>
<keyword evidence="6" id="KW-0028">Amino-acid biosynthesis</keyword>
<sequence length="147" mass="15765">MSPGFLCSDPIGLNGALVPVQRQLKMVLELAQSMLALSPMSSWVPLSRPYSCLQPTSRKRSVFTRGDGTLGAFFIPLIAFRLMIYEYSRSANPNRNVLEAALASLESGGPHALAFVFGSATTATVLQSLELDAHIVSVNGVYGGTFQ</sequence>
<dbReference type="STRING" id="1095629.A0A0C9X2E4"/>
<evidence type="ECO:0000256" key="4">
    <source>
        <dbReference type="ARBA" id="ARBA00012085"/>
    </source>
</evidence>
<dbReference type="SUPFAM" id="SSF53383">
    <property type="entry name" value="PLP-dependent transferases"/>
    <property type="match status" value="1"/>
</dbReference>
<evidence type="ECO:0000313" key="10">
    <source>
        <dbReference type="Proteomes" id="UP000054477"/>
    </source>
</evidence>
<comment type="similarity">
    <text evidence="3 8">Belongs to the trans-sulfuration enzymes family.</text>
</comment>
<evidence type="ECO:0000256" key="5">
    <source>
        <dbReference type="ARBA" id="ARBA00022898"/>
    </source>
</evidence>
<dbReference type="GO" id="GO:0019346">
    <property type="term" value="P:transsulfuration"/>
    <property type="evidence" value="ECO:0007669"/>
    <property type="project" value="InterPro"/>
</dbReference>
<dbReference type="InterPro" id="IPR015424">
    <property type="entry name" value="PyrdxlP-dep_Trfase"/>
</dbReference>
<dbReference type="Gene3D" id="3.40.640.10">
    <property type="entry name" value="Type I PLP-dependent aspartate aminotransferase-like (Major domain)"/>
    <property type="match status" value="1"/>
</dbReference>
<dbReference type="EC" id="4.4.1.1" evidence="4"/>
<keyword evidence="6" id="KW-0198">Cysteine biosynthesis</keyword>
<dbReference type="GO" id="GO:0019343">
    <property type="term" value="P:cysteine biosynthetic process via cystathionine"/>
    <property type="evidence" value="ECO:0007669"/>
    <property type="project" value="TreeGrafter"/>
</dbReference>
<evidence type="ECO:0000256" key="8">
    <source>
        <dbReference type="RuleBase" id="RU362118"/>
    </source>
</evidence>
<dbReference type="InterPro" id="IPR000277">
    <property type="entry name" value="Cys/Met-Metab_PyrdxlP-dep_enz"/>
</dbReference>
<evidence type="ECO:0000256" key="6">
    <source>
        <dbReference type="ARBA" id="ARBA00023192"/>
    </source>
</evidence>
<reference evidence="10" key="2">
    <citation type="submission" date="2015-01" db="EMBL/GenBank/DDBJ databases">
        <title>Evolutionary Origins and Diversification of the Mycorrhizal Mutualists.</title>
        <authorList>
            <consortium name="DOE Joint Genome Institute"/>
            <consortium name="Mycorrhizal Genomics Consortium"/>
            <person name="Kohler A."/>
            <person name="Kuo A."/>
            <person name="Nagy L.G."/>
            <person name="Floudas D."/>
            <person name="Copeland A."/>
            <person name="Barry K.W."/>
            <person name="Cichocki N."/>
            <person name="Veneault-Fourrey C."/>
            <person name="LaButti K."/>
            <person name="Lindquist E.A."/>
            <person name="Lipzen A."/>
            <person name="Lundell T."/>
            <person name="Morin E."/>
            <person name="Murat C."/>
            <person name="Riley R."/>
            <person name="Ohm R."/>
            <person name="Sun H."/>
            <person name="Tunlid A."/>
            <person name="Henrissat B."/>
            <person name="Grigoriev I.V."/>
            <person name="Hibbett D.S."/>
            <person name="Martin F."/>
        </authorList>
    </citation>
    <scope>NUCLEOTIDE SEQUENCE [LARGE SCALE GENOMIC DNA]</scope>
    <source>
        <strain evidence="10">LaAM-08-1</strain>
    </source>
</reference>
<dbReference type="Pfam" id="PF01053">
    <property type="entry name" value="Cys_Met_Meta_PP"/>
    <property type="match status" value="1"/>
</dbReference>
<dbReference type="OrthoDB" id="3512640at2759"/>
<dbReference type="GO" id="GO:0030170">
    <property type="term" value="F:pyridoxal phosphate binding"/>
    <property type="evidence" value="ECO:0007669"/>
    <property type="project" value="InterPro"/>
</dbReference>
<evidence type="ECO:0000256" key="2">
    <source>
        <dbReference type="ARBA" id="ARBA00005038"/>
    </source>
</evidence>
<keyword evidence="10" id="KW-1185">Reference proteome</keyword>
<protein>
    <recommendedName>
        <fullName evidence="4">cystathionine gamma-lyase</fullName>
        <ecNumber evidence="4">4.4.1.1</ecNumber>
    </recommendedName>
    <alternativeName>
        <fullName evidence="7">Gamma-cystathionase</fullName>
    </alternativeName>
</protein>
<accession>A0A0C9X2E4</accession>
<comment type="cofactor">
    <cofactor evidence="1 8">
        <name>pyridoxal 5'-phosphate</name>
        <dbReference type="ChEBI" id="CHEBI:597326"/>
    </cofactor>
</comment>
<evidence type="ECO:0000313" key="9">
    <source>
        <dbReference type="EMBL" id="KIJ95388.1"/>
    </source>
</evidence>
<dbReference type="InterPro" id="IPR015421">
    <property type="entry name" value="PyrdxlP-dep_Trfase_major"/>
</dbReference>
<dbReference type="GO" id="GO:0004123">
    <property type="term" value="F:cystathionine gamma-lyase activity"/>
    <property type="evidence" value="ECO:0007669"/>
    <property type="project" value="TreeGrafter"/>
</dbReference>